<dbReference type="PANTHER" id="PTHR41677:SF1">
    <property type="entry name" value="FE2OG DIOXYGENASE DOMAIN-CONTAINING PROTEIN"/>
    <property type="match status" value="1"/>
</dbReference>
<sequence>MSSTKAYNYPGPLPPPKQPDYWALDTWSDQFDPAIHLQIEPPKSIKDLDFKDVRFPFSPKEKMKKGGLAYTRSFRVLSEEGVRAARRAVDNARERYPQGEVKYPIGRGNKRATHFVRGLGYTSKFVRDITYDRTLTDLLSDLAREELWPHSMTMSVGHTNVGQPATGKPVDKWHVDSVSYVLVIVISDIKDMKGGNLTVFQHPDSGGTYWKKLQIQGVPPELVETVSYTAPGYAILMQGSKILHAVTPVLKAREPRYSLVNSYMSTDVFLRDPTKYHTFLEKGFDDRTDVVPLEFARHKAWRIKGQMAYILDEAPFGSKPEDLAKVFTDAGAELCKTAALLLGKEEDSAGHVDDEEEEAASGKVKVKRNAVILNSRM</sequence>
<organism evidence="1 2">
    <name type="scientific">Triparma laevis f. longispina</name>
    <dbReference type="NCBI Taxonomy" id="1714387"/>
    <lineage>
        <taxon>Eukaryota</taxon>
        <taxon>Sar</taxon>
        <taxon>Stramenopiles</taxon>
        <taxon>Ochrophyta</taxon>
        <taxon>Bolidophyceae</taxon>
        <taxon>Parmales</taxon>
        <taxon>Triparmaceae</taxon>
        <taxon>Triparma</taxon>
    </lineage>
</organism>
<evidence type="ECO:0000313" key="1">
    <source>
        <dbReference type="EMBL" id="GMH64254.1"/>
    </source>
</evidence>
<dbReference type="EMBL" id="BRXW01000541">
    <property type="protein sequence ID" value="GMH64254.1"/>
    <property type="molecule type" value="Genomic_DNA"/>
</dbReference>
<gene>
    <name evidence="1" type="ORF">TrLO_g14590</name>
</gene>
<dbReference type="Proteomes" id="UP001165122">
    <property type="component" value="Unassembled WGS sequence"/>
</dbReference>
<dbReference type="AlphaFoldDB" id="A0A9W7A9C2"/>
<dbReference type="SUPFAM" id="SSF51197">
    <property type="entry name" value="Clavaminate synthase-like"/>
    <property type="match status" value="1"/>
</dbReference>
<keyword evidence="2" id="KW-1185">Reference proteome</keyword>
<reference evidence="2" key="1">
    <citation type="journal article" date="2023" name="Commun. Biol.">
        <title>Genome analysis of Parmales, the sister group of diatoms, reveals the evolutionary specialization of diatoms from phago-mixotrophs to photoautotrophs.</title>
        <authorList>
            <person name="Ban H."/>
            <person name="Sato S."/>
            <person name="Yoshikawa S."/>
            <person name="Yamada K."/>
            <person name="Nakamura Y."/>
            <person name="Ichinomiya M."/>
            <person name="Sato N."/>
            <person name="Blanc-Mathieu R."/>
            <person name="Endo H."/>
            <person name="Kuwata A."/>
            <person name="Ogata H."/>
        </authorList>
    </citation>
    <scope>NUCLEOTIDE SEQUENCE [LARGE SCALE GENOMIC DNA]</scope>
    <source>
        <strain evidence="2">NIES 3700</strain>
    </source>
</reference>
<protein>
    <recommendedName>
        <fullName evidence="3">Fe2OG dioxygenase domain-containing protein</fullName>
    </recommendedName>
</protein>
<dbReference type="OrthoDB" id="10256055at2759"/>
<proteinExistence type="predicted"/>
<evidence type="ECO:0000313" key="2">
    <source>
        <dbReference type="Proteomes" id="UP001165122"/>
    </source>
</evidence>
<name>A0A9W7A9C2_9STRA</name>
<dbReference type="PANTHER" id="PTHR41677">
    <property type="entry name" value="YALI0B19030P"/>
    <property type="match status" value="1"/>
</dbReference>
<evidence type="ECO:0008006" key="3">
    <source>
        <dbReference type="Google" id="ProtNLM"/>
    </source>
</evidence>
<accession>A0A9W7A9C2</accession>
<comment type="caution">
    <text evidence="1">The sequence shown here is derived from an EMBL/GenBank/DDBJ whole genome shotgun (WGS) entry which is preliminary data.</text>
</comment>